<evidence type="ECO:0000313" key="5">
    <source>
        <dbReference type="EMBL" id="KAJ4388857.1"/>
    </source>
</evidence>
<reference evidence="5" key="1">
    <citation type="submission" date="2022-10" db="EMBL/GenBank/DDBJ databases">
        <title>Tapping the CABI collections for fungal endophytes: first genome assemblies for Collariella, Neodidymelliopsis, Ascochyta clinopodiicola, Didymella pomorum, Didymosphaeria variabile, Neocosmospora piperis and Neocucurbitaria cava.</title>
        <authorList>
            <person name="Hill R."/>
        </authorList>
    </citation>
    <scope>NUCLEOTIDE SEQUENCE</scope>
    <source>
        <strain evidence="5">IMI 355082</strain>
    </source>
</reference>
<dbReference type="PANTHER" id="PTHR43248:SF25">
    <property type="entry name" value="AB HYDROLASE-1 DOMAIN-CONTAINING PROTEIN-RELATED"/>
    <property type="match status" value="1"/>
</dbReference>
<evidence type="ECO:0000256" key="1">
    <source>
        <dbReference type="ARBA" id="ARBA00010088"/>
    </source>
</evidence>
<dbReference type="EMBL" id="JAPEVB010000004">
    <property type="protein sequence ID" value="KAJ4388857.1"/>
    <property type="molecule type" value="Genomic_DNA"/>
</dbReference>
<accession>A0A9W8YN14</accession>
<evidence type="ECO:0008006" key="7">
    <source>
        <dbReference type="Google" id="ProtNLM"/>
    </source>
</evidence>
<dbReference type="GO" id="GO:0016787">
    <property type="term" value="F:hydrolase activity"/>
    <property type="evidence" value="ECO:0007669"/>
    <property type="project" value="UniProtKB-KW"/>
</dbReference>
<dbReference type="Pfam" id="PF00561">
    <property type="entry name" value="Abhydrolase_1"/>
    <property type="match status" value="1"/>
</dbReference>
<comment type="similarity">
    <text evidence="1">Belongs to the peptidase S33 family.</text>
</comment>
<name>A0A9W8YN14_9PEZI</name>
<dbReference type="PANTHER" id="PTHR43248">
    <property type="entry name" value="2-SUCCINYL-6-HYDROXY-2,4-CYCLOHEXADIENE-1-CARBOXYLATE SYNTHASE"/>
    <property type="match status" value="1"/>
</dbReference>
<evidence type="ECO:0000259" key="4">
    <source>
        <dbReference type="Pfam" id="PF08386"/>
    </source>
</evidence>
<comment type="caution">
    <text evidence="5">The sequence shown here is derived from an EMBL/GenBank/DDBJ whole genome shotgun (WGS) entry which is preliminary data.</text>
</comment>
<dbReference type="Pfam" id="PF08386">
    <property type="entry name" value="Abhydrolase_4"/>
    <property type="match status" value="1"/>
</dbReference>
<organism evidence="5 6">
    <name type="scientific">Gnomoniopsis smithogilvyi</name>
    <dbReference type="NCBI Taxonomy" id="1191159"/>
    <lineage>
        <taxon>Eukaryota</taxon>
        <taxon>Fungi</taxon>
        <taxon>Dikarya</taxon>
        <taxon>Ascomycota</taxon>
        <taxon>Pezizomycotina</taxon>
        <taxon>Sordariomycetes</taxon>
        <taxon>Sordariomycetidae</taxon>
        <taxon>Diaporthales</taxon>
        <taxon>Gnomoniaceae</taxon>
        <taxon>Gnomoniopsis</taxon>
    </lineage>
</organism>
<dbReference type="Proteomes" id="UP001140453">
    <property type="component" value="Unassembled WGS sequence"/>
</dbReference>
<dbReference type="InterPro" id="IPR013595">
    <property type="entry name" value="Pept_S33_TAP-like_C"/>
</dbReference>
<dbReference type="InterPro" id="IPR029058">
    <property type="entry name" value="AB_hydrolase_fold"/>
</dbReference>
<dbReference type="OrthoDB" id="425534at2759"/>
<protein>
    <recommendedName>
        <fullName evidence="7">Proteinase</fullName>
    </recommendedName>
</protein>
<feature type="domain" description="Peptidase S33 tripeptidyl aminopeptidase-like C-terminal" evidence="4">
    <location>
        <begin position="538"/>
        <end position="643"/>
    </location>
</feature>
<dbReference type="Gene3D" id="3.40.50.1820">
    <property type="entry name" value="alpha/beta hydrolase"/>
    <property type="match status" value="2"/>
</dbReference>
<dbReference type="AlphaFoldDB" id="A0A9W8YN14"/>
<sequence>MTNMKSERPAAESVHNIPTRRRRPVFVALVVCLTLWLLVPGISSPSSASLFACWRSASSKSSEEPEVQRSFRWSDITPSRSLEYTPCFGAYQCARLSVPLNWNVSAEARDNGPRAAIAIAKLPAKVPVTDPRYGGVVMLNPGGPGESGVFQVISDGPHLQTVLDSPVSPSQKSGQSAKYFDILSFDPRGVNNTTPELRCFPDAFNKQTWQLRFIDMGLLWDSESIVGLEWARSSALGASCSAGQGQDGVLPFINTAQVVEDMVEIIEQEGELRAREAARLLASRPTADFALTAVEIEEILQRTAYRPGQEKLQYWGMSYGTTVGSTFAAMHPDKVHRLLLDGNMDPADHYAGLFEHSLQDADMVITKHSQYCYEAGPEKCPLYDSSPEAIEARMALIMESIKAEPIAVPLPESLGPEVLTRGDFHMSLLGAVYFPFALAEQFWGLLGTIASGNASHPSIVGLAKGKQSAMKPAVLPGVGTGCDSSAGAGDPGTCLPYQAWAGAFASVSCMDAGGGPSNLTREAFRAHRDKLAEQSRWVSPTWTRNRLMCEGISAKPAWRPSLKFEKQEWDNTSHPLLIIGNTHDPATPLANGQRLSRDLFPGSVVLLHDSEGHCSHANPSLCTAKVIREYFQTGELPEAGTVCAPERKPFLGCVRPGGCHFDSDDARLWEALVELSDTYGFSKKHDKDEEEQAFDSILNAYMRLGRF</sequence>
<evidence type="ECO:0000313" key="6">
    <source>
        <dbReference type="Proteomes" id="UP001140453"/>
    </source>
</evidence>
<proteinExistence type="inferred from homology"/>
<keyword evidence="2" id="KW-0378">Hydrolase</keyword>
<evidence type="ECO:0000259" key="3">
    <source>
        <dbReference type="Pfam" id="PF00561"/>
    </source>
</evidence>
<feature type="domain" description="AB hydrolase-1" evidence="3">
    <location>
        <begin position="136"/>
        <end position="348"/>
    </location>
</feature>
<dbReference type="InterPro" id="IPR051601">
    <property type="entry name" value="Serine_prot/Carboxylest_S33"/>
</dbReference>
<evidence type="ECO:0000256" key="2">
    <source>
        <dbReference type="ARBA" id="ARBA00022801"/>
    </source>
</evidence>
<dbReference type="InterPro" id="IPR000073">
    <property type="entry name" value="AB_hydrolase_1"/>
</dbReference>
<gene>
    <name evidence="5" type="ORF">N0V93_006318</name>
</gene>
<keyword evidence="6" id="KW-1185">Reference proteome</keyword>
<dbReference type="SUPFAM" id="SSF53474">
    <property type="entry name" value="alpha/beta-Hydrolases"/>
    <property type="match status" value="1"/>
</dbReference>